<gene>
    <name evidence="2" type="ORF">SAMN05660477_02868</name>
</gene>
<name>A0A1T5GIB0_9FLAO</name>
<dbReference type="Proteomes" id="UP000191112">
    <property type="component" value="Unassembled WGS sequence"/>
</dbReference>
<organism evidence="2 3">
    <name type="scientific">Soonwooa buanensis</name>
    <dbReference type="NCBI Taxonomy" id="619805"/>
    <lineage>
        <taxon>Bacteria</taxon>
        <taxon>Pseudomonadati</taxon>
        <taxon>Bacteroidota</taxon>
        <taxon>Flavobacteriia</taxon>
        <taxon>Flavobacteriales</taxon>
        <taxon>Weeksellaceae</taxon>
        <taxon>Chryseobacterium group</taxon>
        <taxon>Soonwooa</taxon>
    </lineage>
</organism>
<dbReference type="OrthoDB" id="980645at2"/>
<keyword evidence="1" id="KW-0732">Signal</keyword>
<dbReference type="STRING" id="619805.SAMN05660477_02868"/>
<dbReference type="RefSeq" id="WP_144038397.1">
    <property type="nucleotide sequence ID" value="NZ_FUYZ01000012.1"/>
</dbReference>
<sequence>MKIWFSIVFSSLLLLCSSQSTLLWVDYSMNQDFYELHCENKSKPQLECHGKCQMSKNEQSKQNVQLLKICTDFLFLNPVSDTFFVIDSKSYFETEKINFITSFYQSPTAKLLDEPPIVG</sequence>
<evidence type="ECO:0000313" key="2">
    <source>
        <dbReference type="EMBL" id="SKC08163.1"/>
    </source>
</evidence>
<accession>A0A1T5GIB0</accession>
<feature type="signal peptide" evidence="1">
    <location>
        <begin position="1"/>
        <end position="22"/>
    </location>
</feature>
<evidence type="ECO:0000313" key="3">
    <source>
        <dbReference type="Proteomes" id="UP000191112"/>
    </source>
</evidence>
<dbReference type="AlphaFoldDB" id="A0A1T5GIB0"/>
<feature type="chain" id="PRO_5013046785" evidence="1">
    <location>
        <begin position="23"/>
        <end position="119"/>
    </location>
</feature>
<protein>
    <submittedName>
        <fullName evidence="2">Uncharacterized protein</fullName>
    </submittedName>
</protein>
<dbReference type="EMBL" id="FUYZ01000012">
    <property type="protein sequence ID" value="SKC08163.1"/>
    <property type="molecule type" value="Genomic_DNA"/>
</dbReference>
<keyword evidence="3" id="KW-1185">Reference proteome</keyword>
<proteinExistence type="predicted"/>
<reference evidence="2 3" key="1">
    <citation type="submission" date="2017-02" db="EMBL/GenBank/DDBJ databases">
        <authorList>
            <person name="Peterson S.W."/>
        </authorList>
    </citation>
    <scope>NUCLEOTIDE SEQUENCE [LARGE SCALE GENOMIC DNA]</scope>
    <source>
        <strain evidence="2 3">DSM 22323</strain>
    </source>
</reference>
<evidence type="ECO:0000256" key="1">
    <source>
        <dbReference type="SAM" id="SignalP"/>
    </source>
</evidence>